<evidence type="ECO:0000313" key="11">
    <source>
        <dbReference type="Proteomes" id="UP001589818"/>
    </source>
</evidence>
<dbReference type="Gene3D" id="1.20.58.340">
    <property type="entry name" value="Magnesium transport protein CorA, transmembrane region"/>
    <property type="match status" value="1"/>
</dbReference>
<dbReference type="PANTHER" id="PTHR46494">
    <property type="entry name" value="CORA FAMILY METAL ION TRANSPORTER (EUROFUNG)"/>
    <property type="match status" value="1"/>
</dbReference>
<reference evidence="10 11" key="1">
    <citation type="submission" date="2024-09" db="EMBL/GenBank/DDBJ databases">
        <authorList>
            <person name="Sun Q."/>
            <person name="Mori K."/>
        </authorList>
    </citation>
    <scope>NUCLEOTIDE SEQUENCE [LARGE SCALE GENOMIC DNA]</scope>
    <source>
        <strain evidence="10 11">CCM 4839</strain>
    </source>
</reference>
<keyword evidence="3" id="KW-0813">Transport</keyword>
<dbReference type="InterPro" id="IPR045863">
    <property type="entry name" value="CorA_TM1_TM2"/>
</dbReference>
<evidence type="ECO:0000313" key="10">
    <source>
        <dbReference type="EMBL" id="MFC0393449.1"/>
    </source>
</evidence>
<gene>
    <name evidence="10" type="ORF">ACFFJ8_18980</name>
</gene>
<dbReference type="RefSeq" id="WP_204821494.1">
    <property type="nucleotide sequence ID" value="NZ_JANHOF010000014.1"/>
</dbReference>
<comment type="caution">
    <text evidence="10">The sequence shown here is derived from an EMBL/GenBank/DDBJ whole genome shotgun (WGS) entry which is preliminary data.</text>
</comment>
<keyword evidence="5 9" id="KW-0812">Transmembrane</keyword>
<sequence length="401" mass="46322">MMHRMLRFPSQWEWHVLHNQRPEPISLSRRRKPAAVPQPSAAHSNAGIRMNEIVTPLRNSNYESTSSENYDVLTDTTDVSDAFKRDHPELVQWLQESEGCNHNHITVSELTGGEPVMRGTLLFQVSDDQQDITPLHFWMTRKKLVSLQSDLRLSIRLQAEPWKDKLDRCQSAPEAFFVMISCILDTFHSGLDGFERRLGELEETMRYRNRTGLMNTIFERRYDLLHWNHLFIPIREIQGAAKEAFLETLIDQEDFKRMEYKLNRIESLLMHYAMEIDTLLTMDDAISTFRGNDIMKTLTIFTALFTPATVVGALWGMNFNLLPWTAEPLGFTAMCLVVIITTLIIYWWLWRKGWTGDLLKGKQAHSLPPSSKKKQRRGGRSGPDNRNSSPSSRKKGNAPFG</sequence>
<keyword evidence="7 9" id="KW-0472">Membrane</keyword>
<evidence type="ECO:0000256" key="5">
    <source>
        <dbReference type="ARBA" id="ARBA00022692"/>
    </source>
</evidence>
<dbReference type="SUPFAM" id="SSF143865">
    <property type="entry name" value="CorA soluble domain-like"/>
    <property type="match status" value="1"/>
</dbReference>
<evidence type="ECO:0000256" key="2">
    <source>
        <dbReference type="ARBA" id="ARBA00009765"/>
    </source>
</evidence>
<dbReference type="CDD" id="cd12821">
    <property type="entry name" value="EcCorA_ZntB-like"/>
    <property type="match status" value="1"/>
</dbReference>
<accession>A0ABV6JDB3</accession>
<evidence type="ECO:0000256" key="4">
    <source>
        <dbReference type="ARBA" id="ARBA00022475"/>
    </source>
</evidence>
<protein>
    <submittedName>
        <fullName evidence="10">Magnesium transporter CorA family protein</fullName>
    </submittedName>
</protein>
<dbReference type="PANTHER" id="PTHR46494:SF2">
    <property type="entry name" value="MAGNESIUM TRANSPORT PROTEIN CORA"/>
    <property type="match status" value="1"/>
</dbReference>
<dbReference type="InterPro" id="IPR002523">
    <property type="entry name" value="MgTranspt_CorA/ZnTranspt_ZntB"/>
</dbReference>
<evidence type="ECO:0000256" key="3">
    <source>
        <dbReference type="ARBA" id="ARBA00022448"/>
    </source>
</evidence>
<dbReference type="SUPFAM" id="SSF144083">
    <property type="entry name" value="Magnesium transport protein CorA, transmembrane region"/>
    <property type="match status" value="1"/>
</dbReference>
<comment type="subcellular location">
    <subcellularLocation>
        <location evidence="1">Cell membrane</location>
        <topology evidence="1">Multi-pass membrane protein</topology>
    </subcellularLocation>
</comment>
<evidence type="ECO:0000256" key="7">
    <source>
        <dbReference type="ARBA" id="ARBA00023136"/>
    </source>
</evidence>
<feature type="transmembrane region" description="Helical" evidence="9">
    <location>
        <begin position="329"/>
        <end position="350"/>
    </location>
</feature>
<comment type="similarity">
    <text evidence="2">Belongs to the CorA metal ion transporter (MIT) (TC 1.A.35) family.</text>
</comment>
<name>A0ABV6JDB3_9BACL</name>
<feature type="region of interest" description="Disordered" evidence="8">
    <location>
        <begin position="362"/>
        <end position="401"/>
    </location>
</feature>
<keyword evidence="11" id="KW-1185">Reference proteome</keyword>
<evidence type="ECO:0000256" key="8">
    <source>
        <dbReference type="SAM" id="MobiDB-lite"/>
    </source>
</evidence>
<evidence type="ECO:0000256" key="9">
    <source>
        <dbReference type="SAM" id="Phobius"/>
    </source>
</evidence>
<evidence type="ECO:0000256" key="1">
    <source>
        <dbReference type="ARBA" id="ARBA00004651"/>
    </source>
</evidence>
<organism evidence="10 11">
    <name type="scientific">Paenibacillus mendelii</name>
    <dbReference type="NCBI Taxonomy" id="206163"/>
    <lineage>
        <taxon>Bacteria</taxon>
        <taxon>Bacillati</taxon>
        <taxon>Bacillota</taxon>
        <taxon>Bacilli</taxon>
        <taxon>Bacillales</taxon>
        <taxon>Paenibacillaceae</taxon>
        <taxon>Paenibacillus</taxon>
    </lineage>
</organism>
<dbReference type="Pfam" id="PF01544">
    <property type="entry name" value="CorA"/>
    <property type="match status" value="1"/>
</dbReference>
<keyword evidence="6 9" id="KW-1133">Transmembrane helix</keyword>
<feature type="transmembrane region" description="Helical" evidence="9">
    <location>
        <begin position="298"/>
        <end position="317"/>
    </location>
</feature>
<proteinExistence type="inferred from homology"/>
<feature type="region of interest" description="Disordered" evidence="8">
    <location>
        <begin position="25"/>
        <end position="49"/>
    </location>
</feature>
<keyword evidence="4" id="KW-1003">Cell membrane</keyword>
<feature type="compositionally biased region" description="Basic residues" evidence="8">
    <location>
        <begin position="392"/>
        <end position="401"/>
    </location>
</feature>
<evidence type="ECO:0000256" key="6">
    <source>
        <dbReference type="ARBA" id="ARBA00022989"/>
    </source>
</evidence>
<dbReference type="EMBL" id="JBHLVF010000033">
    <property type="protein sequence ID" value="MFC0393449.1"/>
    <property type="molecule type" value="Genomic_DNA"/>
</dbReference>
<dbReference type="InterPro" id="IPR045861">
    <property type="entry name" value="CorA_cytoplasmic_dom"/>
</dbReference>
<dbReference type="Proteomes" id="UP001589818">
    <property type="component" value="Unassembled WGS sequence"/>
</dbReference>